<dbReference type="Pfam" id="PF00331">
    <property type="entry name" value="Glyco_hydro_10"/>
    <property type="match status" value="2"/>
</dbReference>
<dbReference type="SMART" id="SM00633">
    <property type="entry name" value="Glyco_10"/>
    <property type="match status" value="2"/>
</dbReference>
<dbReference type="SUPFAM" id="SSF49785">
    <property type="entry name" value="Galactose-binding domain-like"/>
    <property type="match status" value="2"/>
</dbReference>
<dbReference type="InterPro" id="IPR017853">
    <property type="entry name" value="GH"/>
</dbReference>
<dbReference type="PANTHER" id="PTHR31490">
    <property type="entry name" value="GLYCOSYL HYDROLASE"/>
    <property type="match status" value="1"/>
</dbReference>
<feature type="active site" description="Nucleophile" evidence="6">
    <location>
        <position position="1029"/>
    </location>
</feature>
<dbReference type="InterPro" id="IPR044846">
    <property type="entry name" value="GH10"/>
</dbReference>
<keyword evidence="5" id="KW-0624">Polysaccharide degradation</keyword>
<feature type="region of interest" description="Disordered" evidence="7">
    <location>
        <begin position="7"/>
        <end position="37"/>
    </location>
</feature>
<evidence type="ECO:0000256" key="6">
    <source>
        <dbReference type="PROSITE-ProRule" id="PRU10061"/>
    </source>
</evidence>
<dbReference type="PANTHER" id="PTHR31490:SF14">
    <property type="entry name" value="OS01G0134900 PROTEIN"/>
    <property type="match status" value="1"/>
</dbReference>
<evidence type="ECO:0000313" key="9">
    <source>
        <dbReference type="EMBL" id="WVZ72147.1"/>
    </source>
</evidence>
<dbReference type="PROSITE" id="PS00591">
    <property type="entry name" value="GH10_1"/>
    <property type="match status" value="1"/>
</dbReference>
<dbReference type="GO" id="GO:0031176">
    <property type="term" value="F:endo-1,4-beta-xylanase activity"/>
    <property type="evidence" value="ECO:0007669"/>
    <property type="project" value="UniProtKB-ARBA"/>
</dbReference>
<keyword evidence="3" id="KW-0119">Carbohydrate metabolism</keyword>
<dbReference type="InterPro" id="IPR031158">
    <property type="entry name" value="GH10_AS"/>
</dbReference>
<dbReference type="GO" id="GO:0000272">
    <property type="term" value="P:polysaccharide catabolic process"/>
    <property type="evidence" value="ECO:0007669"/>
    <property type="project" value="UniProtKB-KW"/>
</dbReference>
<dbReference type="SUPFAM" id="SSF51445">
    <property type="entry name" value="(Trans)glycosidases"/>
    <property type="match status" value="2"/>
</dbReference>
<feature type="domain" description="GH10" evidence="8">
    <location>
        <begin position="799"/>
        <end position="1094"/>
    </location>
</feature>
<evidence type="ECO:0000256" key="7">
    <source>
        <dbReference type="SAM" id="MobiDB-lite"/>
    </source>
</evidence>
<gene>
    <name evidence="9" type="ORF">U9M48_020656</name>
</gene>
<reference evidence="9 10" key="1">
    <citation type="submission" date="2024-02" db="EMBL/GenBank/DDBJ databases">
        <title>High-quality chromosome-scale genome assembly of Pensacola bahiagrass (Paspalum notatum Flugge var. saurae).</title>
        <authorList>
            <person name="Vega J.M."/>
            <person name="Podio M."/>
            <person name="Orjuela J."/>
            <person name="Siena L.A."/>
            <person name="Pessino S.C."/>
            <person name="Combes M.C."/>
            <person name="Mariac C."/>
            <person name="Albertini E."/>
            <person name="Pupilli F."/>
            <person name="Ortiz J.P.A."/>
            <person name="Leblanc O."/>
        </authorList>
    </citation>
    <scope>NUCLEOTIDE SEQUENCE [LARGE SCALE GENOMIC DNA]</scope>
    <source>
        <strain evidence="9">R1</strain>
        <tissue evidence="9">Leaf</tissue>
    </source>
</reference>
<protein>
    <recommendedName>
        <fullName evidence="8">GH10 domain-containing protein</fullName>
    </recommendedName>
</protein>
<evidence type="ECO:0000256" key="5">
    <source>
        <dbReference type="ARBA" id="ARBA00023326"/>
    </source>
</evidence>
<sequence>MACNCTQVRGGVRREPDREQRAGGRAGGLGGGGSCTALSVHEEEPAKVPTETINDVGDDYRPSGRYILASGRADEADGLRRAIAAAALRPRVTYRVAGWISLGGDGAEAEGAGGGHAVRVNLRLDGGRVVEGGAVCAQAGRWAEIKGAFRLKERPCGAEAEVCVQGAPAGVDVKVMDLQVFATDRKARFRKLRKKTDKVRKRDVVLNFGSAASGISGASIRVMQMDSSFPFGTCINPGVIQIPGFVDFFTKHFDWAVFENELKWYHTEAQQGQLNYADSDALLDFCDRLGKPVRGHCIFWAVENTVQQWVKNLDNDQLTAAVQGRLSSLLTRYAGRFPHYDVNNEMLHGRYYQDRLGDDINAFMFREAAKLDPGATLFVNDYNVEGGNDPNATPEKYIEQITALQQKGAPVGGIGLQGHVTNPVGEVICDALDKLATTDLPVWLTELDVSESDVDLRADDLEVVLREAYAHPAVEGVIFWGCMQGHMWRQDACLINNDGTVNDAGERFVDLRREWTSHARGHIDSAGHFKFRGYHGTYIVQLATATGKVHKTFSVEKGDTPLEETTTTHLGMNGSLIETYCDSEDDALAGWAPSGSCTLSAHAEEDPAAPDALPPPLSATADDESDSDSDEAVSQRARRRRPSGRYVVAARRASARDGLCRAISRAPRPKVTYRVAGWVGVVGAGAEAGEHAVHVDVRVSGGRRVGGGVVVVEAGKWGEIKGSFRVDDDDGGEPVRGAEVYVHGPPAGVDLKVMDLQVRAVNKIPRLRHLRKKADKVRKRDVVLKVNHRTGEDATASVAGAHIQVIQVQNSFPIGSCITKAGMQNPEYVDFFTKHFDWAVLENELKWYYTEAVQGQVSYADADELIAFCDRHGKPVRGHCIFWAVENAVQQWVRALNADQLRAAVEARLRGLVSRYSGRFPHYEVNNEMLHGAFFRQRLGDDVDAHMFRETAAIDPAPALFVNDYNVESGNDPNATPEKYVALVTDLQRRGAPVGGIGVQGHVTHPVGDIICDALDKLAVTGLPIWITELDVSAADESLRADDLEIVLREAFAHPAVEGVMLWGFMQGHMWRSHGQLVNADGSYTQAGNMFAGLRREWMSHARGKVDSNGSFKFRGFHGTYQVLLTTAAGEVKKQTFDVSKGDAPLVLDMNF</sequence>
<dbReference type="Gene3D" id="3.20.20.80">
    <property type="entry name" value="Glycosidases"/>
    <property type="match status" value="2"/>
</dbReference>
<evidence type="ECO:0000256" key="3">
    <source>
        <dbReference type="ARBA" id="ARBA00023277"/>
    </source>
</evidence>
<feature type="compositionally biased region" description="Basic and acidic residues" evidence="7">
    <location>
        <begin position="12"/>
        <end position="22"/>
    </location>
</feature>
<dbReference type="AlphaFoldDB" id="A0AAQ3WS91"/>
<evidence type="ECO:0000259" key="8">
    <source>
        <dbReference type="PROSITE" id="PS51760"/>
    </source>
</evidence>
<comment type="similarity">
    <text evidence="1">Belongs to the glycosyl hydrolase 10 (cellulase F) family.</text>
</comment>
<feature type="region of interest" description="Disordered" evidence="7">
    <location>
        <begin position="599"/>
        <end position="646"/>
    </location>
</feature>
<evidence type="ECO:0000256" key="1">
    <source>
        <dbReference type="ARBA" id="ARBA00007495"/>
    </source>
</evidence>
<feature type="domain" description="GH10" evidence="8">
    <location>
        <begin position="219"/>
        <end position="511"/>
    </location>
</feature>
<name>A0AAQ3WS91_PASNO</name>
<proteinExistence type="inferred from homology"/>
<evidence type="ECO:0000256" key="4">
    <source>
        <dbReference type="ARBA" id="ARBA00023295"/>
    </source>
</evidence>
<evidence type="ECO:0000313" key="10">
    <source>
        <dbReference type="Proteomes" id="UP001341281"/>
    </source>
</evidence>
<dbReference type="InterPro" id="IPR001000">
    <property type="entry name" value="GH10_dom"/>
</dbReference>
<dbReference type="Gene3D" id="2.60.120.260">
    <property type="entry name" value="Galactose-binding domain-like"/>
    <property type="match status" value="2"/>
</dbReference>
<keyword evidence="2" id="KW-0378">Hydrolase</keyword>
<dbReference type="PROSITE" id="PS51760">
    <property type="entry name" value="GH10_2"/>
    <property type="match status" value="2"/>
</dbReference>
<evidence type="ECO:0000256" key="2">
    <source>
        <dbReference type="ARBA" id="ARBA00022801"/>
    </source>
</evidence>
<feature type="compositionally biased region" description="Gly residues" evidence="7">
    <location>
        <begin position="24"/>
        <end position="34"/>
    </location>
</feature>
<organism evidence="9 10">
    <name type="scientific">Paspalum notatum var. saurae</name>
    <dbReference type="NCBI Taxonomy" id="547442"/>
    <lineage>
        <taxon>Eukaryota</taxon>
        <taxon>Viridiplantae</taxon>
        <taxon>Streptophyta</taxon>
        <taxon>Embryophyta</taxon>
        <taxon>Tracheophyta</taxon>
        <taxon>Spermatophyta</taxon>
        <taxon>Magnoliopsida</taxon>
        <taxon>Liliopsida</taxon>
        <taxon>Poales</taxon>
        <taxon>Poaceae</taxon>
        <taxon>PACMAD clade</taxon>
        <taxon>Panicoideae</taxon>
        <taxon>Andropogonodae</taxon>
        <taxon>Paspaleae</taxon>
        <taxon>Paspalinae</taxon>
        <taxon>Paspalum</taxon>
    </lineage>
</organism>
<keyword evidence="10" id="KW-1185">Reference proteome</keyword>
<dbReference type="PRINTS" id="PR00134">
    <property type="entry name" value="GLHYDRLASE10"/>
</dbReference>
<keyword evidence="4" id="KW-0326">Glycosidase</keyword>
<feature type="compositionally biased region" description="Acidic residues" evidence="7">
    <location>
        <begin position="621"/>
        <end position="631"/>
    </location>
</feature>
<accession>A0AAQ3WS91</accession>
<dbReference type="Proteomes" id="UP001341281">
    <property type="component" value="Chromosome 04"/>
</dbReference>
<dbReference type="InterPro" id="IPR008979">
    <property type="entry name" value="Galactose-bd-like_sf"/>
</dbReference>
<dbReference type="EMBL" id="CP144748">
    <property type="protein sequence ID" value="WVZ72147.1"/>
    <property type="molecule type" value="Genomic_DNA"/>
</dbReference>